<accession>A0A1P9WXP4</accession>
<keyword evidence="1" id="KW-1133">Transmembrane helix</keyword>
<protein>
    <recommendedName>
        <fullName evidence="4">Class IIb bacteriocin, lactobin A/cerein 7B family</fullName>
    </recommendedName>
</protein>
<dbReference type="EMBL" id="CP014263">
    <property type="protein sequence ID" value="AQG80147.1"/>
    <property type="molecule type" value="Genomic_DNA"/>
</dbReference>
<evidence type="ECO:0000256" key="1">
    <source>
        <dbReference type="SAM" id="Phobius"/>
    </source>
</evidence>
<reference evidence="2 3" key="1">
    <citation type="submission" date="2016-01" db="EMBL/GenBank/DDBJ databases">
        <authorList>
            <person name="Oliw E.H."/>
        </authorList>
    </citation>
    <scope>NUCLEOTIDE SEQUENCE [LARGE SCALE GENOMIC DNA]</scope>
    <source>
        <strain evidence="2 3">DY10</strain>
    </source>
</reference>
<keyword evidence="1" id="KW-0472">Membrane</keyword>
<dbReference type="Proteomes" id="UP000187941">
    <property type="component" value="Chromosome"/>
</dbReference>
<name>A0A1P9WXP4_9BACT</name>
<dbReference type="KEGG" id="smon:AWR27_12940"/>
<gene>
    <name evidence="2" type="ORF">AWR27_12940</name>
</gene>
<proteinExistence type="predicted"/>
<feature type="transmembrane region" description="Helical" evidence="1">
    <location>
        <begin position="29"/>
        <end position="47"/>
    </location>
</feature>
<evidence type="ECO:0000313" key="3">
    <source>
        <dbReference type="Proteomes" id="UP000187941"/>
    </source>
</evidence>
<evidence type="ECO:0008006" key="4">
    <source>
        <dbReference type="Google" id="ProtNLM"/>
    </source>
</evidence>
<evidence type="ECO:0000313" key="2">
    <source>
        <dbReference type="EMBL" id="AQG80147.1"/>
    </source>
</evidence>
<keyword evidence="3" id="KW-1185">Reference proteome</keyword>
<sequence>MEAMNLSSGDYKVVAIADDEMLVIKGGGFLVPFLAIGAAAAAAVAIYEAGKYTGEVIYHLTHKK</sequence>
<keyword evidence="1" id="KW-0812">Transmembrane</keyword>
<organism evidence="2 3">
    <name type="scientific">Spirosoma montaniterrae</name>
    <dbReference type="NCBI Taxonomy" id="1178516"/>
    <lineage>
        <taxon>Bacteria</taxon>
        <taxon>Pseudomonadati</taxon>
        <taxon>Bacteroidota</taxon>
        <taxon>Cytophagia</taxon>
        <taxon>Cytophagales</taxon>
        <taxon>Cytophagaceae</taxon>
        <taxon>Spirosoma</taxon>
    </lineage>
</organism>
<dbReference type="AlphaFoldDB" id="A0A1P9WXP4"/>